<dbReference type="EMBL" id="QGDI01000007">
    <property type="protein sequence ID" value="PWJ12312.1"/>
    <property type="molecule type" value="Genomic_DNA"/>
</dbReference>
<sequence>MKLAEALQERADLNRNIEQLRARLVNNAIVQENEKPAEDPKALIKELDSSAERLEELMHRINRTNCATVSDGKTITELIARKDALKVKISVYKDLVANASQTGRRARMTEIKILSTVDVKKLQKQIDDMSKELRLTDNTIQSLNWSTELL</sequence>
<reference evidence="2 3" key="1">
    <citation type="submission" date="2018-05" db="EMBL/GenBank/DDBJ databases">
        <title>The Hungate 1000. A catalogue of reference genomes from the rumen microbiome.</title>
        <authorList>
            <person name="Kelly W."/>
        </authorList>
    </citation>
    <scope>NUCLEOTIDE SEQUENCE [LARGE SCALE GENOMIC DNA]</scope>
    <source>
        <strain evidence="2 3">SAb67</strain>
    </source>
</reference>
<name>A0A315XXU0_RUMFL</name>
<dbReference type="NCBIfam" id="NF038048">
    <property type="entry name" value="DIP1984_fam"/>
    <property type="match status" value="1"/>
</dbReference>
<dbReference type="Gene3D" id="6.10.320.10">
    <property type="match status" value="1"/>
</dbReference>
<dbReference type="Proteomes" id="UP000245720">
    <property type="component" value="Unassembled WGS sequence"/>
</dbReference>
<dbReference type="RefSeq" id="WP_109726767.1">
    <property type="nucleotide sequence ID" value="NZ_CACYST010000246.1"/>
</dbReference>
<organism evidence="2 3">
    <name type="scientific">Ruminococcus flavefaciens</name>
    <dbReference type="NCBI Taxonomy" id="1265"/>
    <lineage>
        <taxon>Bacteria</taxon>
        <taxon>Bacillati</taxon>
        <taxon>Bacillota</taxon>
        <taxon>Clostridia</taxon>
        <taxon>Eubacteriales</taxon>
        <taxon>Oscillospiraceae</taxon>
        <taxon>Ruminococcus</taxon>
    </lineage>
</organism>
<protein>
    <recommendedName>
        <fullName evidence="4">Septicolysin</fullName>
    </recommendedName>
</protein>
<dbReference type="Pfam" id="PF20935">
    <property type="entry name" value="DUF6847"/>
    <property type="match status" value="1"/>
</dbReference>
<dbReference type="CDD" id="cd12208">
    <property type="entry name" value="DIP1984-like"/>
    <property type="match status" value="1"/>
</dbReference>
<dbReference type="AlphaFoldDB" id="A0A315XXU0"/>
<comment type="caution">
    <text evidence="2">The sequence shown here is derived from an EMBL/GenBank/DDBJ whole genome shotgun (WGS) entry which is preliminary data.</text>
</comment>
<accession>A0A315XXU0</accession>
<evidence type="ECO:0008006" key="4">
    <source>
        <dbReference type="Google" id="ProtNLM"/>
    </source>
</evidence>
<evidence type="ECO:0000256" key="1">
    <source>
        <dbReference type="SAM" id="Coils"/>
    </source>
</evidence>
<dbReference type="OrthoDB" id="3730241at2"/>
<evidence type="ECO:0000313" key="2">
    <source>
        <dbReference type="EMBL" id="PWJ12312.1"/>
    </source>
</evidence>
<keyword evidence="1" id="KW-0175">Coiled coil</keyword>
<gene>
    <name evidence="2" type="ORF">IE37_02003</name>
</gene>
<feature type="coiled-coil region" evidence="1">
    <location>
        <begin position="3"/>
        <end position="64"/>
    </location>
</feature>
<dbReference type="InterPro" id="IPR047741">
    <property type="entry name" value="DIP1984-like"/>
</dbReference>
<proteinExistence type="predicted"/>
<evidence type="ECO:0000313" key="3">
    <source>
        <dbReference type="Proteomes" id="UP000245720"/>
    </source>
</evidence>